<evidence type="ECO:0000313" key="4">
    <source>
        <dbReference type="Proteomes" id="UP001172457"/>
    </source>
</evidence>
<evidence type="ECO:0000256" key="2">
    <source>
        <dbReference type="SAM" id="SignalP"/>
    </source>
</evidence>
<feature type="signal peptide" evidence="2">
    <location>
        <begin position="1"/>
        <end position="23"/>
    </location>
</feature>
<keyword evidence="2" id="KW-0732">Signal</keyword>
<feature type="chain" id="PRO_5041248645" evidence="2">
    <location>
        <begin position="24"/>
        <end position="113"/>
    </location>
</feature>
<dbReference type="Proteomes" id="UP001172457">
    <property type="component" value="Chromosome 3"/>
</dbReference>
<evidence type="ECO:0000256" key="1">
    <source>
        <dbReference type="SAM" id="MobiDB-lite"/>
    </source>
</evidence>
<accession>A0AA38WPC0</accession>
<reference evidence="3" key="1">
    <citation type="submission" date="2023-03" db="EMBL/GenBank/DDBJ databases">
        <title>Chromosome-scale reference genome and RAD-based genetic map of yellow starthistle (Centaurea solstitialis) reveal putative structural variation and QTLs associated with invader traits.</title>
        <authorList>
            <person name="Reatini B."/>
            <person name="Cang F.A."/>
            <person name="Jiang Q."/>
            <person name="Mckibben M.T.W."/>
            <person name="Barker M.S."/>
            <person name="Rieseberg L.H."/>
            <person name="Dlugosch K.M."/>
        </authorList>
    </citation>
    <scope>NUCLEOTIDE SEQUENCE</scope>
    <source>
        <strain evidence="3">CAN-66</strain>
        <tissue evidence="3">Leaf</tissue>
    </source>
</reference>
<name>A0AA38WPC0_9ASTR</name>
<feature type="region of interest" description="Disordered" evidence="1">
    <location>
        <begin position="68"/>
        <end position="96"/>
    </location>
</feature>
<feature type="compositionally biased region" description="Basic residues" evidence="1">
    <location>
        <begin position="79"/>
        <end position="92"/>
    </location>
</feature>
<protein>
    <submittedName>
        <fullName evidence="3">Uncharacterized protein</fullName>
    </submittedName>
</protein>
<keyword evidence="4" id="KW-1185">Reference proteome</keyword>
<proteinExistence type="predicted"/>
<comment type="caution">
    <text evidence="3">The sequence shown here is derived from an EMBL/GenBank/DDBJ whole genome shotgun (WGS) entry which is preliminary data.</text>
</comment>
<sequence length="113" mass="12982">MNQSRAFMKRGSLLLLVFQSTSKEPPKEYLEQPEQLVFIHPRTNAESKKVVDGVLGYLSVSSLDTLRHQIPDPRTSLGGKKKKKKNTKKNRKKEIDRVFNEACSRLTKVDQQL</sequence>
<dbReference type="EMBL" id="JARYMX010000003">
    <property type="protein sequence ID" value="KAJ9557044.1"/>
    <property type="molecule type" value="Genomic_DNA"/>
</dbReference>
<gene>
    <name evidence="3" type="ORF">OSB04_011658</name>
</gene>
<organism evidence="3 4">
    <name type="scientific">Centaurea solstitialis</name>
    <name type="common">yellow star-thistle</name>
    <dbReference type="NCBI Taxonomy" id="347529"/>
    <lineage>
        <taxon>Eukaryota</taxon>
        <taxon>Viridiplantae</taxon>
        <taxon>Streptophyta</taxon>
        <taxon>Embryophyta</taxon>
        <taxon>Tracheophyta</taxon>
        <taxon>Spermatophyta</taxon>
        <taxon>Magnoliopsida</taxon>
        <taxon>eudicotyledons</taxon>
        <taxon>Gunneridae</taxon>
        <taxon>Pentapetalae</taxon>
        <taxon>asterids</taxon>
        <taxon>campanulids</taxon>
        <taxon>Asterales</taxon>
        <taxon>Asteraceae</taxon>
        <taxon>Carduoideae</taxon>
        <taxon>Cardueae</taxon>
        <taxon>Centaureinae</taxon>
        <taxon>Centaurea</taxon>
    </lineage>
</organism>
<evidence type="ECO:0000313" key="3">
    <source>
        <dbReference type="EMBL" id="KAJ9557044.1"/>
    </source>
</evidence>
<dbReference type="AlphaFoldDB" id="A0AA38WPC0"/>